<evidence type="ECO:0000256" key="3">
    <source>
        <dbReference type="ARBA" id="ARBA00022448"/>
    </source>
</evidence>
<dbReference type="RefSeq" id="WP_184019454.1">
    <property type="nucleotide sequence ID" value="NZ_JACHFD010000012.1"/>
</dbReference>
<dbReference type="GO" id="GO:0005524">
    <property type="term" value="F:ATP binding"/>
    <property type="evidence" value="ECO:0007669"/>
    <property type="project" value="UniProtKB-KW"/>
</dbReference>
<dbReference type="PANTHER" id="PTHR43297">
    <property type="entry name" value="OLIGOPEPTIDE TRANSPORT ATP-BINDING PROTEIN APPD"/>
    <property type="match status" value="1"/>
</dbReference>
<accession>A0A840V5W8</accession>
<evidence type="ECO:0000313" key="10">
    <source>
        <dbReference type="Proteomes" id="UP000557717"/>
    </source>
</evidence>
<sequence>MPLLDVKNLTTRFHTRNGVVHAVEDVSFSVEPGQTLGIVGESGSGKSVTCYSLLGLIPQPPGRIHAGTALFDGIDLLSCGERQLRQIRGKRISMIFQDPMTSLNPFMRIQEQLTEPLTLHEGLRGKKAVDRAVAALAEVGIPDPEKRILSYPHEFSGGMRQRVMIAMALITRPELLICDEPTTALDVTVQKQVLDLIRERQRELGTAVIFITHDLEVVSQVCDQVNVMYAGRIVESAPKSLLFRKPLHAYTRSLLQSIPARHRKGEELYTIPGLPPDMSDPPKGCAFHPRNRMGKPELCLTERSPELAEVEPQHWAQNCPGCLG</sequence>
<comment type="caution">
    <text evidence="9">The sequence shown here is derived from an EMBL/GenBank/DDBJ whole genome shotgun (WGS) entry which is preliminary data.</text>
</comment>
<evidence type="ECO:0000256" key="4">
    <source>
        <dbReference type="ARBA" id="ARBA00022475"/>
    </source>
</evidence>
<dbReference type="Proteomes" id="UP000557717">
    <property type="component" value="Unassembled WGS sequence"/>
</dbReference>
<dbReference type="Pfam" id="PF08352">
    <property type="entry name" value="oligo_HPY"/>
    <property type="match status" value="1"/>
</dbReference>
<evidence type="ECO:0000313" key="9">
    <source>
        <dbReference type="EMBL" id="MBB5352426.1"/>
    </source>
</evidence>
<dbReference type="InterPro" id="IPR050388">
    <property type="entry name" value="ABC_Ni/Peptide_Import"/>
</dbReference>
<dbReference type="CDD" id="cd03257">
    <property type="entry name" value="ABC_NikE_OppD_transporters"/>
    <property type="match status" value="1"/>
</dbReference>
<keyword evidence="5" id="KW-0547">Nucleotide-binding</keyword>
<comment type="similarity">
    <text evidence="2">Belongs to the ABC transporter superfamily.</text>
</comment>
<keyword evidence="10" id="KW-1185">Reference proteome</keyword>
<dbReference type="InterPro" id="IPR027417">
    <property type="entry name" value="P-loop_NTPase"/>
</dbReference>
<evidence type="ECO:0000256" key="5">
    <source>
        <dbReference type="ARBA" id="ARBA00022741"/>
    </source>
</evidence>
<dbReference type="Gene3D" id="3.40.50.300">
    <property type="entry name" value="P-loop containing nucleotide triphosphate hydrolases"/>
    <property type="match status" value="1"/>
</dbReference>
<dbReference type="PANTHER" id="PTHR43297:SF2">
    <property type="entry name" value="DIPEPTIDE TRANSPORT ATP-BINDING PROTEIN DPPD"/>
    <property type="match status" value="1"/>
</dbReference>
<dbReference type="GO" id="GO:0015833">
    <property type="term" value="P:peptide transport"/>
    <property type="evidence" value="ECO:0007669"/>
    <property type="project" value="InterPro"/>
</dbReference>
<dbReference type="InterPro" id="IPR013563">
    <property type="entry name" value="Oligopep_ABC_C"/>
</dbReference>
<dbReference type="InterPro" id="IPR003439">
    <property type="entry name" value="ABC_transporter-like_ATP-bd"/>
</dbReference>
<dbReference type="AlphaFoldDB" id="A0A840V5W8"/>
<evidence type="ECO:0000256" key="6">
    <source>
        <dbReference type="ARBA" id="ARBA00022840"/>
    </source>
</evidence>
<dbReference type="Pfam" id="PF00005">
    <property type="entry name" value="ABC_tran"/>
    <property type="match status" value="1"/>
</dbReference>
<keyword evidence="6 9" id="KW-0067">ATP-binding</keyword>
<dbReference type="PROSITE" id="PS50893">
    <property type="entry name" value="ABC_TRANSPORTER_2"/>
    <property type="match status" value="1"/>
</dbReference>
<dbReference type="EMBL" id="JACHFD010000012">
    <property type="protein sequence ID" value="MBB5352426.1"/>
    <property type="molecule type" value="Genomic_DNA"/>
</dbReference>
<evidence type="ECO:0000256" key="7">
    <source>
        <dbReference type="ARBA" id="ARBA00023136"/>
    </source>
</evidence>
<evidence type="ECO:0000256" key="1">
    <source>
        <dbReference type="ARBA" id="ARBA00004417"/>
    </source>
</evidence>
<dbReference type="PROSITE" id="PS00211">
    <property type="entry name" value="ABC_TRANSPORTER_1"/>
    <property type="match status" value="1"/>
</dbReference>
<keyword evidence="7" id="KW-0472">Membrane</keyword>
<dbReference type="GO" id="GO:0005886">
    <property type="term" value="C:plasma membrane"/>
    <property type="evidence" value="ECO:0007669"/>
    <property type="project" value="UniProtKB-SubCell"/>
</dbReference>
<keyword evidence="4" id="KW-1003">Cell membrane</keyword>
<comment type="subcellular location">
    <subcellularLocation>
        <location evidence="1">Cell inner membrane</location>
        <topology evidence="1">Peripheral membrane protein</topology>
    </subcellularLocation>
</comment>
<evidence type="ECO:0000256" key="2">
    <source>
        <dbReference type="ARBA" id="ARBA00005417"/>
    </source>
</evidence>
<evidence type="ECO:0000259" key="8">
    <source>
        <dbReference type="PROSITE" id="PS50893"/>
    </source>
</evidence>
<dbReference type="SMART" id="SM00382">
    <property type="entry name" value="AAA"/>
    <property type="match status" value="1"/>
</dbReference>
<dbReference type="NCBIfam" id="TIGR01727">
    <property type="entry name" value="oligo_HPY"/>
    <property type="match status" value="1"/>
</dbReference>
<proteinExistence type="inferred from homology"/>
<dbReference type="InterPro" id="IPR017871">
    <property type="entry name" value="ABC_transporter-like_CS"/>
</dbReference>
<feature type="domain" description="ABC transporter" evidence="8">
    <location>
        <begin position="4"/>
        <end position="255"/>
    </location>
</feature>
<organism evidence="9 10">
    <name type="scientific">Haloferula luteola</name>
    <dbReference type="NCBI Taxonomy" id="595692"/>
    <lineage>
        <taxon>Bacteria</taxon>
        <taxon>Pseudomonadati</taxon>
        <taxon>Verrucomicrobiota</taxon>
        <taxon>Verrucomicrobiia</taxon>
        <taxon>Verrucomicrobiales</taxon>
        <taxon>Verrucomicrobiaceae</taxon>
        <taxon>Haloferula</taxon>
    </lineage>
</organism>
<name>A0A840V5W8_9BACT</name>
<reference evidence="9 10" key="1">
    <citation type="submission" date="2020-08" db="EMBL/GenBank/DDBJ databases">
        <title>Genomic Encyclopedia of Type Strains, Phase IV (KMG-IV): sequencing the most valuable type-strain genomes for metagenomic binning, comparative biology and taxonomic classification.</title>
        <authorList>
            <person name="Goeker M."/>
        </authorList>
    </citation>
    <scope>NUCLEOTIDE SEQUENCE [LARGE SCALE GENOMIC DNA]</scope>
    <source>
        <strain evidence="9 10">YC6886</strain>
    </source>
</reference>
<gene>
    <name evidence="9" type="ORF">HNR46_002671</name>
</gene>
<dbReference type="FunFam" id="3.40.50.300:FF:000016">
    <property type="entry name" value="Oligopeptide ABC transporter ATP-binding component"/>
    <property type="match status" value="1"/>
</dbReference>
<dbReference type="InterPro" id="IPR003593">
    <property type="entry name" value="AAA+_ATPase"/>
</dbReference>
<dbReference type="SUPFAM" id="SSF52540">
    <property type="entry name" value="P-loop containing nucleoside triphosphate hydrolases"/>
    <property type="match status" value="1"/>
</dbReference>
<keyword evidence="3" id="KW-0813">Transport</keyword>
<protein>
    <submittedName>
        <fullName evidence="9">Oligopeptide transport system ATP-binding protein</fullName>
    </submittedName>
</protein>
<dbReference type="GO" id="GO:0016887">
    <property type="term" value="F:ATP hydrolysis activity"/>
    <property type="evidence" value="ECO:0007669"/>
    <property type="project" value="InterPro"/>
</dbReference>